<evidence type="ECO:0000256" key="2">
    <source>
        <dbReference type="SAM" id="Phobius"/>
    </source>
</evidence>
<feature type="transmembrane region" description="Helical" evidence="2">
    <location>
        <begin position="5"/>
        <end position="27"/>
    </location>
</feature>
<reference evidence="4" key="1">
    <citation type="submission" date="2018-09" db="EMBL/GenBank/DDBJ databases">
        <authorList>
            <person name="Zhu H."/>
        </authorList>
    </citation>
    <scope>NUCLEOTIDE SEQUENCE [LARGE SCALE GENOMIC DNA]</scope>
    <source>
        <strain evidence="4">K1R23-30</strain>
    </source>
</reference>
<evidence type="ECO:0000313" key="3">
    <source>
        <dbReference type="EMBL" id="RJF97765.1"/>
    </source>
</evidence>
<dbReference type="GO" id="GO:0016020">
    <property type="term" value="C:membrane"/>
    <property type="evidence" value="ECO:0007669"/>
    <property type="project" value="InterPro"/>
</dbReference>
<feature type="transmembrane region" description="Helical" evidence="2">
    <location>
        <begin position="105"/>
        <end position="123"/>
    </location>
</feature>
<comment type="similarity">
    <text evidence="1">Belongs to the YggT family.</text>
</comment>
<feature type="transmembrane region" description="Helical" evidence="2">
    <location>
        <begin position="65"/>
        <end position="85"/>
    </location>
</feature>
<dbReference type="AlphaFoldDB" id="A0A3A3G6K4"/>
<organism evidence="3 4">
    <name type="scientific">Noviherbaspirillum saxi</name>
    <dbReference type="NCBI Taxonomy" id="2320863"/>
    <lineage>
        <taxon>Bacteria</taxon>
        <taxon>Pseudomonadati</taxon>
        <taxon>Pseudomonadota</taxon>
        <taxon>Betaproteobacteria</taxon>
        <taxon>Burkholderiales</taxon>
        <taxon>Oxalobacteraceae</taxon>
        <taxon>Noviherbaspirillum</taxon>
    </lineage>
</organism>
<keyword evidence="4" id="KW-1185">Reference proteome</keyword>
<name>A0A3A3G6K4_9BURK</name>
<proteinExistence type="inferred from homology"/>
<keyword evidence="2" id="KW-1133">Transmembrane helix</keyword>
<keyword evidence="2" id="KW-0812">Transmembrane</keyword>
<evidence type="ECO:0000256" key="1">
    <source>
        <dbReference type="ARBA" id="ARBA00010894"/>
    </source>
</evidence>
<dbReference type="RefSeq" id="WP_119767712.1">
    <property type="nucleotide sequence ID" value="NZ_QYUO01000001.1"/>
</dbReference>
<dbReference type="Proteomes" id="UP000265955">
    <property type="component" value="Unassembled WGS sequence"/>
</dbReference>
<dbReference type="PANTHER" id="PTHR33219:SF14">
    <property type="entry name" value="PROTEIN COFACTOR ASSEMBLY OF COMPLEX C SUBUNIT B CCB3, CHLOROPLASTIC-RELATED"/>
    <property type="match status" value="1"/>
</dbReference>
<dbReference type="OrthoDB" id="9806665at2"/>
<protein>
    <submittedName>
        <fullName evidence="3">YggT family protein</fullName>
    </submittedName>
</protein>
<feature type="transmembrane region" description="Helical" evidence="2">
    <location>
        <begin position="159"/>
        <end position="179"/>
    </location>
</feature>
<sequence>MLTSILTLIVDAIAGVLGGVLLLRFWMQVVRVRPPTSLGQFIFHLTDWLVRPLRRLLPGVGGYDWASLIAAILIIILAVAIDLAILSRFSAEFLTTMSLLRFFQWVFYGFMGLLILEAVFSWVNPHAPFAPFIRALNDPLLRPLRRVVPLVGSVDLSPLVALLLLQIALMLVTTVITSLA</sequence>
<keyword evidence="2" id="KW-0472">Membrane</keyword>
<evidence type="ECO:0000313" key="4">
    <source>
        <dbReference type="Proteomes" id="UP000265955"/>
    </source>
</evidence>
<dbReference type="Pfam" id="PF02325">
    <property type="entry name" value="CCB3_YggT"/>
    <property type="match status" value="2"/>
</dbReference>
<dbReference type="InterPro" id="IPR003425">
    <property type="entry name" value="CCB3/YggT"/>
</dbReference>
<dbReference type="EMBL" id="QYUO01000001">
    <property type="protein sequence ID" value="RJF97765.1"/>
    <property type="molecule type" value="Genomic_DNA"/>
</dbReference>
<accession>A0A3A3G6K4</accession>
<dbReference type="PANTHER" id="PTHR33219">
    <property type="entry name" value="YLMG HOMOLOG PROTEIN 2, CHLOROPLASTIC"/>
    <property type="match status" value="1"/>
</dbReference>
<comment type="caution">
    <text evidence="3">The sequence shown here is derived from an EMBL/GenBank/DDBJ whole genome shotgun (WGS) entry which is preliminary data.</text>
</comment>
<gene>
    <name evidence="3" type="ORF">D3871_03935</name>
</gene>